<dbReference type="OrthoDB" id="10360691at2759"/>
<dbReference type="EMBL" id="BMAW01079365">
    <property type="protein sequence ID" value="GFU15016.1"/>
    <property type="molecule type" value="Genomic_DNA"/>
</dbReference>
<proteinExistence type="predicted"/>
<name>A0A8X6QEZ1_NEPPI</name>
<comment type="caution">
    <text evidence="1">The sequence shown here is derived from an EMBL/GenBank/DDBJ whole genome shotgun (WGS) entry which is preliminary data.</text>
</comment>
<protein>
    <submittedName>
        <fullName evidence="1">Uncharacterized protein</fullName>
    </submittedName>
</protein>
<accession>A0A8X6QEZ1</accession>
<sequence>MHIFEKRIKGSSEDEGNEPHCKRVFIGITTHFILCCTDTGCSIMDTIKDESPRGSEHEDEGKISSAAILKEKFKPFR</sequence>
<evidence type="ECO:0000313" key="2">
    <source>
        <dbReference type="Proteomes" id="UP000887013"/>
    </source>
</evidence>
<keyword evidence="2" id="KW-1185">Reference proteome</keyword>
<dbReference type="AlphaFoldDB" id="A0A8X6QEZ1"/>
<reference evidence="1" key="1">
    <citation type="submission" date="2020-08" db="EMBL/GenBank/DDBJ databases">
        <title>Multicomponent nature underlies the extraordinary mechanical properties of spider dragline silk.</title>
        <authorList>
            <person name="Kono N."/>
            <person name="Nakamura H."/>
            <person name="Mori M."/>
            <person name="Yoshida Y."/>
            <person name="Ohtoshi R."/>
            <person name="Malay A.D."/>
            <person name="Moran D.A.P."/>
            <person name="Tomita M."/>
            <person name="Numata K."/>
            <person name="Arakawa K."/>
        </authorList>
    </citation>
    <scope>NUCLEOTIDE SEQUENCE</scope>
</reference>
<gene>
    <name evidence="1" type="ORF">NPIL_94771</name>
</gene>
<dbReference type="Proteomes" id="UP000887013">
    <property type="component" value="Unassembled WGS sequence"/>
</dbReference>
<evidence type="ECO:0000313" key="1">
    <source>
        <dbReference type="EMBL" id="GFU15016.1"/>
    </source>
</evidence>
<organism evidence="1 2">
    <name type="scientific">Nephila pilipes</name>
    <name type="common">Giant wood spider</name>
    <name type="synonym">Nephila maculata</name>
    <dbReference type="NCBI Taxonomy" id="299642"/>
    <lineage>
        <taxon>Eukaryota</taxon>
        <taxon>Metazoa</taxon>
        <taxon>Ecdysozoa</taxon>
        <taxon>Arthropoda</taxon>
        <taxon>Chelicerata</taxon>
        <taxon>Arachnida</taxon>
        <taxon>Araneae</taxon>
        <taxon>Araneomorphae</taxon>
        <taxon>Entelegynae</taxon>
        <taxon>Araneoidea</taxon>
        <taxon>Nephilidae</taxon>
        <taxon>Nephila</taxon>
    </lineage>
</organism>